<dbReference type="OrthoDB" id="9814909at2"/>
<dbReference type="InterPro" id="IPR008949">
    <property type="entry name" value="Isoprenoid_synthase_dom_sf"/>
</dbReference>
<dbReference type="Gene3D" id="1.10.600.10">
    <property type="entry name" value="Farnesyl Diphosphate Synthase"/>
    <property type="match status" value="1"/>
</dbReference>
<dbReference type="Proteomes" id="UP000094256">
    <property type="component" value="Chromosome"/>
</dbReference>
<proteinExistence type="predicted"/>
<dbReference type="SUPFAM" id="SSF48576">
    <property type="entry name" value="Terpenoid synthases"/>
    <property type="match status" value="1"/>
</dbReference>
<accession>A0A1B3ZBV7</accession>
<gene>
    <name evidence="1" type="ORF">AWL63_13975</name>
</gene>
<evidence type="ECO:0008006" key="3">
    <source>
        <dbReference type="Google" id="ProtNLM"/>
    </source>
</evidence>
<dbReference type="AlphaFoldDB" id="A0A1B3ZBV7"/>
<protein>
    <recommendedName>
        <fullName evidence="3">Phytoene synthase</fullName>
    </recommendedName>
</protein>
<reference evidence="1 2" key="1">
    <citation type="submission" date="2016-01" db="EMBL/GenBank/DDBJ databases">
        <title>Complete genome and mega plasmid sequence of Sphingomonas panacis DCY99 elicits systemic resistance in rice to Xanthomonas oryzae.</title>
        <authorList>
            <person name="Kim Y.J."/>
            <person name="Yang D.C."/>
            <person name="Sing P."/>
        </authorList>
    </citation>
    <scope>NUCLEOTIDE SEQUENCE [LARGE SCALE GENOMIC DNA]</scope>
    <source>
        <strain evidence="1 2">DCY99</strain>
    </source>
</reference>
<dbReference type="InterPro" id="IPR002060">
    <property type="entry name" value="Squ/phyt_synthse"/>
</dbReference>
<evidence type="ECO:0000313" key="1">
    <source>
        <dbReference type="EMBL" id="AOH84902.1"/>
    </source>
</evidence>
<dbReference type="KEGG" id="span:AWL63_13975"/>
<dbReference type="Pfam" id="PF00494">
    <property type="entry name" value="SQS_PSY"/>
    <property type="match status" value="1"/>
</dbReference>
<dbReference type="EMBL" id="CP014168">
    <property type="protein sequence ID" value="AOH84902.1"/>
    <property type="molecule type" value="Genomic_DNA"/>
</dbReference>
<name>A0A1B3ZBV7_9SPHN</name>
<evidence type="ECO:0000313" key="2">
    <source>
        <dbReference type="Proteomes" id="UP000094256"/>
    </source>
</evidence>
<dbReference type="STRING" id="1560345.AWL63_13975"/>
<organism evidence="1 2">
    <name type="scientific">Sphingomonas panacis</name>
    <dbReference type="NCBI Taxonomy" id="1560345"/>
    <lineage>
        <taxon>Bacteria</taxon>
        <taxon>Pseudomonadati</taxon>
        <taxon>Pseudomonadota</taxon>
        <taxon>Alphaproteobacteria</taxon>
        <taxon>Sphingomonadales</taxon>
        <taxon>Sphingomonadaceae</taxon>
        <taxon>Sphingomonas</taxon>
    </lineage>
</organism>
<dbReference type="RefSeq" id="WP_069205453.1">
    <property type="nucleotide sequence ID" value="NZ_CP014168.1"/>
</dbReference>
<keyword evidence="2" id="KW-1185">Reference proteome</keyword>
<sequence>MQADPERALALDYAPAETRAALHALFALDDAFGQVLRTTTEPMIGQMRLAWWHEALRKLDDAPPPAQPVLQGLADAVLPRGVSGAALADLVTGWEALIEAETIDEAAMHAHADARGGGMFAVAAAVLGQSDPRVAAAGRGWALADLSRHLRAAGAAGQARAMAESALAAALVGAWPARLRSLGALTLIARMNLKVAADAPIPAGAPRRVARLMLHRMTGR</sequence>